<dbReference type="PROSITE" id="PS51257">
    <property type="entry name" value="PROKAR_LIPOPROTEIN"/>
    <property type="match status" value="1"/>
</dbReference>
<reference evidence="2" key="3">
    <citation type="submission" date="2016-11" db="EMBL/GenBank/DDBJ databases">
        <authorList>
            <person name="Jaros S."/>
            <person name="Januszkiewicz K."/>
            <person name="Wedrychowicz H."/>
        </authorList>
    </citation>
    <scope>NUCLEOTIDE SEQUENCE [LARGE SCALE GENOMIC DNA]</scope>
    <source>
        <strain evidence="2">DSM 27989</strain>
    </source>
</reference>
<dbReference type="Pfam" id="PF15418">
    <property type="entry name" value="DUF4625"/>
    <property type="match status" value="1"/>
</dbReference>
<evidence type="ECO:0000313" key="1">
    <source>
        <dbReference type="EMBL" id="GGE98598.1"/>
    </source>
</evidence>
<dbReference type="InterPro" id="IPR027829">
    <property type="entry name" value="DUF4625"/>
</dbReference>
<protein>
    <recommendedName>
        <fullName evidence="5">DUF4625 domain-containing protein</fullName>
    </recommendedName>
</protein>
<sequence length="153" mass="16757">MKNSILKYTFVSATALFISSCSSDDSSLDTTKPEISLLTPKDDAHFHPGDVISLEAILKDNVELGNVKVEVHSAADGHTHQHKTADATVDFTFNKEYSIPAGSKEFVLKDNIQITTDNVTSGHYHLGLHLTDKAGNETESFIEIEIADHGHEH</sequence>
<organism evidence="2 3">
    <name type="scientific">Chishuiella changwenlii</name>
    <dbReference type="NCBI Taxonomy" id="1434701"/>
    <lineage>
        <taxon>Bacteria</taxon>
        <taxon>Pseudomonadati</taxon>
        <taxon>Bacteroidota</taxon>
        <taxon>Flavobacteriia</taxon>
        <taxon>Flavobacteriales</taxon>
        <taxon>Weeksellaceae</taxon>
        <taxon>Chishuiella</taxon>
    </lineage>
</organism>
<dbReference type="RefSeq" id="WP_072930991.1">
    <property type="nucleotide sequence ID" value="NZ_BMFL01000009.1"/>
</dbReference>
<proteinExistence type="predicted"/>
<dbReference type="STRING" id="1434701.SAMN05443634_10553"/>
<evidence type="ECO:0000313" key="2">
    <source>
        <dbReference type="EMBL" id="SHK99193.1"/>
    </source>
</evidence>
<gene>
    <name evidence="1" type="ORF">GCM10010984_15240</name>
    <name evidence="2" type="ORF">SAMN05443634_10553</name>
</gene>
<dbReference type="AlphaFoldDB" id="A0A1M6WZU7"/>
<reference evidence="3" key="2">
    <citation type="submission" date="2016-11" db="EMBL/GenBank/DDBJ databases">
        <authorList>
            <person name="Varghese N."/>
            <person name="Submissions S."/>
        </authorList>
    </citation>
    <scope>NUCLEOTIDE SEQUENCE [LARGE SCALE GENOMIC DNA]</scope>
    <source>
        <strain evidence="3">DSM 27989</strain>
    </source>
</reference>
<dbReference type="Proteomes" id="UP000650994">
    <property type="component" value="Unassembled WGS sequence"/>
</dbReference>
<accession>A0A1M6WZU7</accession>
<evidence type="ECO:0000313" key="4">
    <source>
        <dbReference type="Proteomes" id="UP000650994"/>
    </source>
</evidence>
<evidence type="ECO:0000313" key="3">
    <source>
        <dbReference type="Proteomes" id="UP000184120"/>
    </source>
</evidence>
<dbReference type="OrthoDB" id="670730at2"/>
<evidence type="ECO:0008006" key="5">
    <source>
        <dbReference type="Google" id="ProtNLM"/>
    </source>
</evidence>
<keyword evidence="4" id="KW-1185">Reference proteome</keyword>
<dbReference type="Gene3D" id="2.60.40.10">
    <property type="entry name" value="Immunoglobulins"/>
    <property type="match status" value="1"/>
</dbReference>
<dbReference type="EMBL" id="BMFL01000009">
    <property type="protein sequence ID" value="GGE98598.1"/>
    <property type="molecule type" value="Genomic_DNA"/>
</dbReference>
<reference evidence="1" key="1">
    <citation type="journal article" date="2014" name="Int. J. Syst. Evol. Microbiol.">
        <title>Complete genome of a new Firmicutes species belonging to the dominant human colonic microbiota ('Ruminococcus bicirculans') reveals two chromosomes and a selective capacity to utilize plant glucans.</title>
        <authorList>
            <consortium name="NISC Comparative Sequencing Program"/>
            <person name="Wegmann U."/>
            <person name="Louis P."/>
            <person name="Goesmann A."/>
            <person name="Henrissat B."/>
            <person name="Duncan S.H."/>
            <person name="Flint H.J."/>
        </authorList>
    </citation>
    <scope>NUCLEOTIDE SEQUENCE</scope>
    <source>
        <strain evidence="1">CGMCC 1.12707</strain>
    </source>
</reference>
<reference evidence="4" key="4">
    <citation type="journal article" date="2019" name="Int. J. Syst. Evol. Microbiol.">
        <title>The Global Catalogue of Microorganisms (GCM) 10K type strain sequencing project: providing services to taxonomists for standard genome sequencing and annotation.</title>
        <authorList>
            <consortium name="The Broad Institute Genomics Platform"/>
            <consortium name="The Broad Institute Genome Sequencing Center for Infectious Disease"/>
            <person name="Wu L."/>
            <person name="Ma J."/>
        </authorList>
    </citation>
    <scope>NUCLEOTIDE SEQUENCE [LARGE SCALE GENOMIC DNA]</scope>
    <source>
        <strain evidence="4">CGMCC 1.12707</strain>
    </source>
</reference>
<reference evidence="1" key="5">
    <citation type="submission" date="2024-05" db="EMBL/GenBank/DDBJ databases">
        <authorList>
            <person name="Sun Q."/>
            <person name="Zhou Y."/>
        </authorList>
    </citation>
    <scope>NUCLEOTIDE SEQUENCE</scope>
    <source>
        <strain evidence="1">CGMCC 1.12707</strain>
    </source>
</reference>
<dbReference type="InterPro" id="IPR013783">
    <property type="entry name" value="Ig-like_fold"/>
</dbReference>
<dbReference type="EMBL" id="FRBH01000005">
    <property type="protein sequence ID" value="SHK99193.1"/>
    <property type="molecule type" value="Genomic_DNA"/>
</dbReference>
<dbReference type="Proteomes" id="UP000184120">
    <property type="component" value="Unassembled WGS sequence"/>
</dbReference>
<name>A0A1M6WZU7_9FLAO</name>